<keyword evidence="4" id="KW-0560">Oxidoreductase</keyword>
<name>A0A7Z1GTQ1_9PSED</name>
<accession>A0A7Z1GTQ1</accession>
<dbReference type="SUPFAM" id="SSF51905">
    <property type="entry name" value="FAD/NAD(P)-binding domain"/>
    <property type="match status" value="1"/>
</dbReference>
<dbReference type="Proteomes" id="UP000221580">
    <property type="component" value="Unassembled WGS sequence"/>
</dbReference>
<dbReference type="EMBL" id="PDJN01000001">
    <property type="protein sequence ID" value="PFG71714.1"/>
    <property type="molecule type" value="Genomic_DNA"/>
</dbReference>
<sequence length="402" mass="44169">MSERCDVVVLGLGAMGAATVYQLAKAGANVVGIDRHHPPHNLGSSHGDTRITRLSVGEGAQYVPIVRNSHRIWRELEQLSGESLFEQSGLLVLTSSPEFDPSDKTDFTLRTIGLAQAYGIEHDVLSADRIRQRFPQFANVHDTAIGYFEPGGGFVRPERCIDVQLKLAEQHGAILYKGETVTGISSNEQGVHVTTNLRTLFANKLVISAGNWSGGLLGEPFDSLLSVYRQKLFWFGLEEGAEWVDHSPTFILTHGRGDDKINYGFPALHGEGSLKIATAQYHTTSLPQTMDRTVSPAEERDMYEHQVRGRIVGVTSSVVKSAVCAYTVTPDRHFIIDEHPSWQHTLVVSACSGHGFKHSAALGEAFAQWCIRGSTDLDLSSFSLKRLERYHGREAGFTVPST</sequence>
<comment type="cofactor">
    <cofactor evidence="1">
        <name>FAD</name>
        <dbReference type="ChEBI" id="CHEBI:57692"/>
    </cofactor>
</comment>
<dbReference type="InterPro" id="IPR036188">
    <property type="entry name" value="FAD/NAD-bd_sf"/>
</dbReference>
<evidence type="ECO:0000256" key="3">
    <source>
        <dbReference type="ARBA" id="ARBA00022827"/>
    </source>
</evidence>
<comment type="caution">
    <text evidence="6">The sequence shown here is derived from an EMBL/GenBank/DDBJ whole genome shotgun (WGS) entry which is preliminary data.</text>
</comment>
<dbReference type="AlphaFoldDB" id="A0A7Z1GTQ1"/>
<reference evidence="6 7" key="2">
    <citation type="submission" date="2017-10" db="EMBL/GenBank/DDBJ databases">
        <title>Bacterial endophytes that colonize and modify switchgrass growth.</title>
        <authorList>
            <person name="Debolt S."/>
        </authorList>
    </citation>
    <scope>NUCLEOTIDE SEQUENCE [LARGE SCALE GENOMIC DNA]</scope>
    <source>
        <strain evidence="6 7">A2-S9</strain>
    </source>
</reference>
<dbReference type="Gene3D" id="3.30.9.10">
    <property type="entry name" value="D-Amino Acid Oxidase, subunit A, domain 2"/>
    <property type="match status" value="1"/>
</dbReference>
<evidence type="ECO:0000313" key="6">
    <source>
        <dbReference type="EMBL" id="PFG71714.1"/>
    </source>
</evidence>
<gene>
    <name evidence="6" type="ORF">DM05_2087</name>
</gene>
<dbReference type="PANTHER" id="PTHR10961">
    <property type="entry name" value="PEROXISOMAL SARCOSINE OXIDASE"/>
    <property type="match status" value="1"/>
</dbReference>
<dbReference type="GO" id="GO:0050660">
    <property type="term" value="F:flavin adenine dinucleotide binding"/>
    <property type="evidence" value="ECO:0007669"/>
    <property type="project" value="InterPro"/>
</dbReference>
<dbReference type="NCBIfam" id="NF008425">
    <property type="entry name" value="PRK11259.1"/>
    <property type="match status" value="1"/>
</dbReference>
<evidence type="ECO:0000256" key="2">
    <source>
        <dbReference type="ARBA" id="ARBA00022630"/>
    </source>
</evidence>
<dbReference type="Gene3D" id="3.50.50.60">
    <property type="entry name" value="FAD/NAD(P)-binding domain"/>
    <property type="match status" value="1"/>
</dbReference>
<protein>
    <submittedName>
        <fullName evidence="6">Sarcosine oxidase</fullName>
    </submittedName>
</protein>
<organism evidence="6 7">
    <name type="scientific">Pseudomonas poae</name>
    <dbReference type="NCBI Taxonomy" id="200451"/>
    <lineage>
        <taxon>Bacteria</taxon>
        <taxon>Pseudomonadati</taxon>
        <taxon>Pseudomonadota</taxon>
        <taxon>Gammaproteobacteria</taxon>
        <taxon>Pseudomonadales</taxon>
        <taxon>Pseudomonadaceae</taxon>
        <taxon>Pseudomonas</taxon>
    </lineage>
</organism>
<dbReference type="PANTHER" id="PTHR10961:SF7">
    <property type="entry name" value="FAD DEPENDENT OXIDOREDUCTASE DOMAIN-CONTAINING PROTEIN"/>
    <property type="match status" value="1"/>
</dbReference>
<dbReference type="InterPro" id="IPR006076">
    <property type="entry name" value="FAD-dep_OxRdtase"/>
</dbReference>
<evidence type="ECO:0000256" key="1">
    <source>
        <dbReference type="ARBA" id="ARBA00001974"/>
    </source>
</evidence>
<dbReference type="Pfam" id="PF01266">
    <property type="entry name" value="DAO"/>
    <property type="match status" value="1"/>
</dbReference>
<keyword evidence="2" id="KW-0285">Flavoprotein</keyword>
<evidence type="ECO:0000313" key="7">
    <source>
        <dbReference type="Proteomes" id="UP000221580"/>
    </source>
</evidence>
<evidence type="ECO:0000259" key="5">
    <source>
        <dbReference type="Pfam" id="PF01266"/>
    </source>
</evidence>
<reference evidence="6 7" key="1">
    <citation type="submission" date="2017-09" db="EMBL/GenBank/DDBJ databases">
        <authorList>
            <person name="DeBolt S."/>
            <person name="Huntemann M."/>
            <person name="Clum A."/>
            <person name="Pillay M."/>
            <person name="Palaniappan K."/>
            <person name="Varghese N."/>
            <person name="Mikhailova N."/>
            <person name="Stamatis D."/>
            <person name="Reddy T."/>
            <person name="Daum C."/>
            <person name="Shapiro N."/>
            <person name="Ivanova N."/>
            <person name="Kyrpides N."/>
            <person name="Woyke T."/>
        </authorList>
    </citation>
    <scope>NUCLEOTIDE SEQUENCE [LARGE SCALE GENOMIC DNA]</scope>
    <source>
        <strain evidence="6 7">A2-S9</strain>
    </source>
</reference>
<evidence type="ECO:0000256" key="4">
    <source>
        <dbReference type="ARBA" id="ARBA00023002"/>
    </source>
</evidence>
<dbReference type="InterPro" id="IPR045170">
    <property type="entry name" value="MTOX"/>
</dbReference>
<dbReference type="GO" id="GO:0008115">
    <property type="term" value="F:sarcosine oxidase activity"/>
    <property type="evidence" value="ECO:0007669"/>
    <property type="project" value="TreeGrafter"/>
</dbReference>
<proteinExistence type="predicted"/>
<dbReference type="SUPFAM" id="SSF54373">
    <property type="entry name" value="FAD-linked reductases, C-terminal domain"/>
    <property type="match status" value="1"/>
</dbReference>
<keyword evidence="3" id="KW-0274">FAD</keyword>
<feature type="domain" description="FAD dependent oxidoreductase" evidence="5">
    <location>
        <begin position="6"/>
        <end position="369"/>
    </location>
</feature>
<dbReference type="RefSeq" id="WP_098479519.1">
    <property type="nucleotide sequence ID" value="NZ_PDJN01000001.1"/>
</dbReference>